<dbReference type="PANTHER" id="PTHR32305">
    <property type="match status" value="1"/>
</dbReference>
<evidence type="ECO:0000256" key="3">
    <source>
        <dbReference type="SAM" id="SignalP"/>
    </source>
</evidence>
<dbReference type="InterPro" id="IPR031325">
    <property type="entry name" value="RHS_repeat"/>
</dbReference>
<dbReference type="NCBIfam" id="TIGR03696">
    <property type="entry name" value="Rhs_assc_core"/>
    <property type="match status" value="1"/>
</dbReference>
<evidence type="ECO:0000256" key="1">
    <source>
        <dbReference type="ARBA" id="ARBA00022737"/>
    </source>
</evidence>
<protein>
    <submittedName>
        <fullName evidence="5">RHS repeat-associated protein</fullName>
    </submittedName>
</protein>
<comment type="caution">
    <text evidence="5">The sequence shown here is derived from an EMBL/GenBank/DDBJ whole genome shotgun (WGS) entry which is preliminary data.</text>
</comment>
<evidence type="ECO:0000313" key="5">
    <source>
        <dbReference type="EMBL" id="NYF81312.1"/>
    </source>
</evidence>
<evidence type="ECO:0000313" key="6">
    <source>
        <dbReference type="Proteomes" id="UP000589520"/>
    </source>
</evidence>
<dbReference type="NCBIfam" id="TIGR01643">
    <property type="entry name" value="YD_repeat_2x"/>
    <property type="match status" value="2"/>
</dbReference>
<dbReference type="PANTHER" id="PTHR32305:SF15">
    <property type="entry name" value="PROTEIN RHSA-RELATED"/>
    <property type="match status" value="1"/>
</dbReference>
<dbReference type="InterPro" id="IPR050708">
    <property type="entry name" value="T6SS_VgrG/RHS"/>
</dbReference>
<feature type="signal peptide" evidence="3">
    <location>
        <begin position="1"/>
        <end position="22"/>
    </location>
</feature>
<dbReference type="InterPro" id="IPR006530">
    <property type="entry name" value="YD"/>
</dbReference>
<keyword evidence="3" id="KW-0732">Signal</keyword>
<dbReference type="InterPro" id="IPR022385">
    <property type="entry name" value="Rhs_assc_core"/>
</dbReference>
<dbReference type="Proteomes" id="UP000589520">
    <property type="component" value="Unassembled WGS sequence"/>
</dbReference>
<name>A0A7Y9TMP8_9BACT</name>
<feature type="compositionally biased region" description="Low complexity" evidence="2">
    <location>
        <begin position="1105"/>
        <end position="1117"/>
    </location>
</feature>
<dbReference type="InterPro" id="IPR056823">
    <property type="entry name" value="TEN-like_YD-shell"/>
</dbReference>
<evidence type="ECO:0000256" key="2">
    <source>
        <dbReference type="SAM" id="MobiDB-lite"/>
    </source>
</evidence>
<dbReference type="RefSeq" id="WP_179493141.1">
    <property type="nucleotide sequence ID" value="NZ_JACCCW010000002.1"/>
</dbReference>
<keyword evidence="6" id="KW-1185">Reference proteome</keyword>
<dbReference type="Gene3D" id="2.180.10.10">
    <property type="entry name" value="RHS repeat-associated core"/>
    <property type="match status" value="3"/>
</dbReference>
<proteinExistence type="predicted"/>
<dbReference type="Pfam" id="PF25023">
    <property type="entry name" value="TEN_YD-shell"/>
    <property type="match status" value="1"/>
</dbReference>
<feature type="region of interest" description="Disordered" evidence="2">
    <location>
        <begin position="1093"/>
        <end position="1130"/>
    </location>
</feature>
<keyword evidence="1" id="KW-0677">Repeat</keyword>
<evidence type="ECO:0000259" key="4">
    <source>
        <dbReference type="Pfam" id="PF25023"/>
    </source>
</evidence>
<organism evidence="5 6">
    <name type="scientific">Granulicella arctica</name>
    <dbReference type="NCBI Taxonomy" id="940613"/>
    <lineage>
        <taxon>Bacteria</taxon>
        <taxon>Pseudomonadati</taxon>
        <taxon>Acidobacteriota</taxon>
        <taxon>Terriglobia</taxon>
        <taxon>Terriglobales</taxon>
        <taxon>Acidobacteriaceae</taxon>
        <taxon>Granulicella</taxon>
    </lineage>
</organism>
<accession>A0A7Y9TMP8</accession>
<sequence>MKFTICGVVSTALCLFALSAIAQTPAPQGYLSAVGSPPSSVNIPIENGFINITNGNLHMEFPLATHQQRGALQLNERLVYDSRIWMIGHYTNYYWWPTNVPNSSAGWRFVTGAEAGSIQSTYNEDSTTTCADINSPGGVSGQVTTFGLSFSWTDPSGTVHPFGSGWYYNTGSTGGCGGSPVQQSISGYSTDASGYLIELSGLNNGPPNIVVQDGSGNQVYPQVIDRYGNEWSFDSSNNLVDDLNRTPVIATTSGNVTTYDVLSPNGTISNNGTRVRYTVTTAPISVSTQFSENPVVEWSGTLNPVQSIQLPNGSSYKFTYDGYGEPTSVTLPTGGVITYGWSNYLDSYQNQNRWLTSRTVGSNPAMTFTPSVISQCASNGTGCQEQMRLHKPSGDETVYQLTLNNGAWNTNTTVYNGSASGGTPLMNTVNTYDFSHGCSTCIYGVEYITQSSSVTTLSNTGLQSQTQYVYNNPETGKVNAVKQWDYFTGTASSIPTQETDYTYDPLSGLNAGFDLQQVTVLDSNGNQAAQTTYGYTKNAVATSGMPQHGTQNAGGPYLQTVSHWISTGGSSTTTYTMDDTGQVRSIVDPDSHPVTNFTYQCSGALPYQVTNALSQTTTYGYDCNSGQITKVQDPNDLAAGRSGTTYSYESGAGRLQAVNYPDGGQTSYSYPSTTEVDTSVLASPNPAVSSQDVVDSFGRKYQHVQAGISSETTYDVNGRVDCVTNPHFTASSSSTDGTTCVTTYDGLDRPKVQTGTDGSTQSWSYAGNVTTSIDEAGHSWKRTSDALGRLISVIEPTGASTNYVYDALNNLHTVSQTGVSGDTARTRSFVYDSLSRLTSSTNPETGTIGYGYDANGNLTSKTDARGITTTYGYDALNRLTYKHYSDGTLPAAFGYDGKDESGGAVSTPVSNAIGRVSHTSNQTNAAANYSYDSMGRLNHEYYCVPSNCSYGIQVGATYDLAGNTSSLIYPDGRVISQNMDAAGRIASVNYASWNGNAHSGAYINASAAGSYDPAGHLVSATFGNAIGLAASYDKRERVDMLAYGTAAQLLWGKQYQWSANSNLQMITDALTGTQRQFGYDNLNRITSAEDIVGSSQGANTTPFATGSGDTVVGSSSGATPTPSWTDPDDSNILLNPDVPGSTGWEVASSNITTGVLAPDGTATAASFTASSGSTDSYLGAIAAQSSLYDGETMTGSVWLRAPNGTQNVNLYLVEDGTAGYSIPASKSVTVTTTWQQFQLSGKFQYGHTTLIFQIGGAGSVQSGQTISVWGSKLEDTGTSGPTITNFVRYSQRLTASTWGVQAGVAVDNAATAPDGTNTAATVTANSGSSDSWIVDNVPNPAPFSGVPITGSVWLRAPGGPQNISITLIEVGANGYSAFGGGTVSLTTGWQRFQMTGTTQSTLTVLQLQIGGAGTFTNGQSVQVWGAQMELASTAGPYVATGANPESIGTNMTNLLPYSQQPNGPSWSNPGIQGTANAVTAPDGSMTGYQATAASGQTDAYFTNNVQNPALYDSATVTGSIFLRIPSGSLSINIYLAGENASGRTYLGSKAVQLTTAWQRFTLTGQLPNGLTRVFMQIAGAGSFTSGQTFDLWGAQLEEASTAGPYVMTSALPVTTGQELTNLLPNSQQLNGPSWGIANGSLSLNSATAPDGTTTAATLTASASSPDTFAIDNAPNPSLYDEQTVTGSVYLRVASGTLNTFLFLDNSGVSGSTAPNQPITLTTTWQRFSITATNQNGLTQLGLQIGGAGSITNGKSFQVWGPQLVVGSAAAPYIPTPAVGGTTSVVTNQSATLLQNGLDQAYSYDSFGNILENGSFNSNYTAQNRMSGFAYDAAGNLLSNGLTTMTWDAESKLISAGGATYIYDAEGNRVEKQGVGVTDTIYFGGRPLARYSAGGWTDLIYGPNGLLGEVQGTEGADTSYRFLDHLGTEVGTINSNKILINPLDYTPFGQIFSGSTNDPYLFTGLERDMESNLDHAMFRQYASTMGRWMSPDPYNGSMDFGNPQSLNRYSYVGNNPLGYTDPSGLYSLPPGNNCTICNIFDDIFSDLGSLFGGGGHSFHGSTTPRPSIKATGSYGAIQPQGDDTFTMNVSYLVPSSGVGANDLAATGAIISSLSRIMITTDNALHAPPLKVSSGVCSIYGNEPYLGAGLQCVCNSAGDSAWSQDTRGCLAADQKEGIPEFIGHGTCYTGSTIRTQNVPVTTLVGAYLSCKRW</sequence>
<gene>
    <name evidence="5" type="ORF">HDF17_003632</name>
</gene>
<feature type="chain" id="PRO_5031115021" evidence="3">
    <location>
        <begin position="23"/>
        <end position="2211"/>
    </location>
</feature>
<dbReference type="EMBL" id="JACCCW010000002">
    <property type="protein sequence ID" value="NYF81312.1"/>
    <property type="molecule type" value="Genomic_DNA"/>
</dbReference>
<reference evidence="5 6" key="1">
    <citation type="submission" date="2020-07" db="EMBL/GenBank/DDBJ databases">
        <title>Genomic Encyclopedia of Type Strains, Phase IV (KMG-V): Genome sequencing to study the core and pangenomes of soil and plant-associated prokaryotes.</title>
        <authorList>
            <person name="Whitman W."/>
        </authorList>
    </citation>
    <scope>NUCLEOTIDE SEQUENCE [LARGE SCALE GENOMIC DNA]</scope>
    <source>
        <strain evidence="5 6">X4EP2</strain>
    </source>
</reference>
<dbReference type="Gene3D" id="2.60.120.260">
    <property type="entry name" value="Galactose-binding domain-like"/>
    <property type="match status" value="1"/>
</dbReference>
<feature type="compositionally biased region" description="Polar residues" evidence="2">
    <location>
        <begin position="1093"/>
        <end position="1104"/>
    </location>
</feature>
<feature type="domain" description="Teneurin-like YD-shell" evidence="4">
    <location>
        <begin position="1802"/>
        <end position="2015"/>
    </location>
</feature>
<dbReference type="Pfam" id="PF05593">
    <property type="entry name" value="RHS_repeat"/>
    <property type="match status" value="2"/>
</dbReference>